<dbReference type="InterPro" id="IPR009351">
    <property type="entry name" value="AlkZ-like"/>
</dbReference>
<dbReference type="Proteomes" id="UP000294850">
    <property type="component" value="Unassembled WGS sequence"/>
</dbReference>
<proteinExistence type="predicted"/>
<dbReference type="AlphaFoldDB" id="A0A4R5DL61"/>
<sequence>MKINDLVNLRLHNQLIFHHPFKKVKDVVSWLGAVQAQDYAGAKWSLGLRAPAHSEEDIDKAISERSVVRTWPMRGTLHFIASEVVHWMLTLLTPRIIKGAAGRYRQLELDDSIFNKSYDLLSKELQGGKQLMRSELYALLESNAISTTGQRGIHIINYLAQKQLLCHGIHNDKQATYVLLDEWIPVSKKLSREEALAEIALKYFKSHGPATLQDFIWWTGLKVTDAKEGLNSVLDQLESFIIDQKTYWMERSLPDLVNTSRPSVHLLPGFDEYMLGYTDRTLVVDHIHLPKIVPGNNGMFMPTIVINGKIEGLWRRTLTKEKILLALLPFTKFSKTTLNQIEIAAKKYSAYLGMDLSVQ</sequence>
<evidence type="ECO:0000313" key="1">
    <source>
        <dbReference type="EMBL" id="TDE12721.1"/>
    </source>
</evidence>
<name>A0A4R5DL61_9BACT</name>
<dbReference type="RefSeq" id="WP_131960143.1">
    <property type="nucleotide sequence ID" value="NZ_SMFL01000008.1"/>
</dbReference>
<reference evidence="1 2" key="1">
    <citation type="submission" date="2019-03" db="EMBL/GenBank/DDBJ databases">
        <title>Dyadobacter AR-3-6 sp. nov., isolated from arctic soil.</title>
        <authorList>
            <person name="Chaudhary D.K."/>
        </authorList>
    </citation>
    <scope>NUCLEOTIDE SEQUENCE [LARGE SCALE GENOMIC DNA]</scope>
    <source>
        <strain evidence="1 2">AR-3-6</strain>
    </source>
</reference>
<dbReference type="PANTHER" id="PTHR38479:SF2">
    <property type="entry name" value="WINGED HELIX DNA-BINDING DOMAIN-CONTAINING PROTEIN"/>
    <property type="match status" value="1"/>
</dbReference>
<dbReference type="OrthoDB" id="2210247at2"/>
<dbReference type="EMBL" id="SMFL01000008">
    <property type="protein sequence ID" value="TDE12721.1"/>
    <property type="molecule type" value="Genomic_DNA"/>
</dbReference>
<comment type="caution">
    <text evidence="1">The sequence shown here is derived from an EMBL/GenBank/DDBJ whole genome shotgun (WGS) entry which is preliminary data.</text>
</comment>
<accession>A0A4R5DL61</accession>
<evidence type="ECO:0000313" key="2">
    <source>
        <dbReference type="Proteomes" id="UP000294850"/>
    </source>
</evidence>
<dbReference type="PANTHER" id="PTHR38479">
    <property type="entry name" value="LMO0824 PROTEIN"/>
    <property type="match status" value="1"/>
</dbReference>
<keyword evidence="1" id="KW-0238">DNA-binding</keyword>
<protein>
    <submittedName>
        <fullName evidence="1">Winged helix DNA-binding domain-containing protein</fullName>
    </submittedName>
</protein>
<gene>
    <name evidence="1" type="ORF">E0F88_20435</name>
</gene>
<organism evidence="1 2">
    <name type="scientific">Dyadobacter psychrotolerans</name>
    <dbReference type="NCBI Taxonomy" id="2541721"/>
    <lineage>
        <taxon>Bacteria</taxon>
        <taxon>Pseudomonadati</taxon>
        <taxon>Bacteroidota</taxon>
        <taxon>Cytophagia</taxon>
        <taxon>Cytophagales</taxon>
        <taxon>Spirosomataceae</taxon>
        <taxon>Dyadobacter</taxon>
    </lineage>
</organism>
<keyword evidence="2" id="KW-1185">Reference proteome</keyword>
<dbReference type="GO" id="GO:0003677">
    <property type="term" value="F:DNA binding"/>
    <property type="evidence" value="ECO:0007669"/>
    <property type="project" value="UniProtKB-KW"/>
</dbReference>
<dbReference type="Pfam" id="PF06224">
    <property type="entry name" value="AlkZ-like"/>
    <property type="match status" value="1"/>
</dbReference>